<reference evidence="1" key="1">
    <citation type="submission" date="2018-10" db="EMBL/GenBank/DDBJ databases">
        <authorList>
            <person name="Plewniak F."/>
        </authorList>
    </citation>
    <scope>NUCLEOTIDE SEQUENCE</scope>
</reference>
<dbReference type="EMBL" id="UOYP01000117">
    <property type="protein sequence ID" value="VAY87387.1"/>
    <property type="molecule type" value="Genomic_DNA"/>
</dbReference>
<evidence type="ECO:0000313" key="1">
    <source>
        <dbReference type="EMBL" id="VAY87387.1"/>
    </source>
</evidence>
<dbReference type="AlphaFoldDB" id="A0A3P3ZMI2"/>
<accession>A0A3P3ZMI2</accession>
<organism evidence="1">
    <name type="scientific">mine drainage metagenome</name>
    <dbReference type="NCBI Taxonomy" id="410659"/>
    <lineage>
        <taxon>unclassified sequences</taxon>
        <taxon>metagenomes</taxon>
        <taxon>ecological metagenomes</taxon>
    </lineage>
</organism>
<protein>
    <submittedName>
        <fullName evidence="1">Uncharacterized protein</fullName>
    </submittedName>
</protein>
<name>A0A3P3ZMI2_9ZZZZ</name>
<sequence length="250" mass="28932">MDDDYEKELAGYIADMLPLQYETFLENKQIVMAMQNIFFTQNVPNPTPQQIADHEECCKKSALQVAKFGANLSKKTVEINKQNLAKDELIRQLIDELVIKEMMLEELIHENWRLLYQILPDAQEKLREALNINFQKGGANDPRYLGRDLIVKGHLEQHIALLGQIIEEAKGRVKTLNLVTNGHKKRDDYQDKRDFMAIVRDIHTHHTTIQGIIDAPKLAPYKNKYTGRNTLRGWVKEAIPDRTFGGKRKK</sequence>
<proteinExistence type="predicted"/>
<gene>
    <name evidence="1" type="ORF">CARN8_2030001</name>
</gene>